<comment type="similarity">
    <text evidence="2">Belongs to the auxin efflux carrier (TC 2.A.69) family.</text>
</comment>
<dbReference type="EMBL" id="CP058561">
    <property type="protein sequence ID" value="QUH31214.1"/>
    <property type="molecule type" value="Genomic_DNA"/>
</dbReference>
<dbReference type="PANTHER" id="PTHR36838:SF4">
    <property type="entry name" value="AUXIN EFFLUX CARRIER FAMILY PROTEIN"/>
    <property type="match status" value="1"/>
</dbReference>
<evidence type="ECO:0000256" key="7">
    <source>
        <dbReference type="ARBA" id="ARBA00023136"/>
    </source>
</evidence>
<accession>A0A8J8MDT5</accession>
<dbReference type="GO" id="GO:0055085">
    <property type="term" value="P:transmembrane transport"/>
    <property type="evidence" value="ECO:0007669"/>
    <property type="project" value="InterPro"/>
</dbReference>
<reference evidence="9 10" key="1">
    <citation type="submission" date="2020-07" db="EMBL/GenBank/DDBJ databases">
        <title>Vallitalea guaymasensis genome.</title>
        <authorList>
            <person name="Postec A."/>
        </authorList>
    </citation>
    <scope>NUCLEOTIDE SEQUENCE [LARGE SCALE GENOMIC DNA]</scope>
    <source>
        <strain evidence="9 10">Ra1766G1</strain>
    </source>
</reference>
<feature type="transmembrane region" description="Helical" evidence="8">
    <location>
        <begin position="291"/>
        <end position="313"/>
    </location>
</feature>
<keyword evidence="4" id="KW-1003">Cell membrane</keyword>
<feature type="transmembrane region" description="Helical" evidence="8">
    <location>
        <begin position="68"/>
        <end position="91"/>
    </location>
</feature>
<dbReference type="PANTHER" id="PTHR36838">
    <property type="entry name" value="AUXIN EFFLUX CARRIER FAMILY PROTEIN"/>
    <property type="match status" value="1"/>
</dbReference>
<sequence length="316" mass="34751">MDNIIFTINGVLPIFLVILIGYILKRLKLINDEFVKKATKIVFKVSLPCMIFQSVSGVNTKELFSSEIVNLILFLLITNIILFLLSILLAGKIVRDFRARGPFVQGIVRTNFVIIGYSLILNLFGEVALAKAALLTAFLVPIYNIMAVIALTVFMPKEESQNNVRVTLVNLAKNPLIISIFIGLIFASLHIQIPTFIHNTIEYTGQLTLPLSLICIGAFFSWDKVKDNFNYALIVTFLKIIVNPIIMLTIAYYLGFRGDSLGIILIAFASPTAISSFAMSDAMDNDSQLAAAIIILTTACSIVSIIVGINILVGLT</sequence>
<dbReference type="RefSeq" id="WP_212691282.1">
    <property type="nucleotide sequence ID" value="NZ_CAJXUH010000005.1"/>
</dbReference>
<evidence type="ECO:0000313" key="10">
    <source>
        <dbReference type="Proteomes" id="UP000677305"/>
    </source>
</evidence>
<name>A0A8J8MDT5_9FIRM</name>
<dbReference type="GO" id="GO:0005886">
    <property type="term" value="C:plasma membrane"/>
    <property type="evidence" value="ECO:0007669"/>
    <property type="project" value="UniProtKB-SubCell"/>
</dbReference>
<organism evidence="9 10">
    <name type="scientific">Vallitalea guaymasensis</name>
    <dbReference type="NCBI Taxonomy" id="1185412"/>
    <lineage>
        <taxon>Bacteria</taxon>
        <taxon>Bacillati</taxon>
        <taxon>Bacillota</taxon>
        <taxon>Clostridia</taxon>
        <taxon>Lachnospirales</taxon>
        <taxon>Vallitaleaceae</taxon>
        <taxon>Vallitalea</taxon>
    </lineage>
</organism>
<feature type="transmembrane region" description="Helical" evidence="8">
    <location>
        <begin position="6"/>
        <end position="25"/>
    </location>
</feature>
<evidence type="ECO:0000256" key="8">
    <source>
        <dbReference type="SAM" id="Phobius"/>
    </source>
</evidence>
<feature type="transmembrane region" description="Helical" evidence="8">
    <location>
        <begin position="103"/>
        <end position="120"/>
    </location>
</feature>
<feature type="transmembrane region" description="Helical" evidence="8">
    <location>
        <begin position="260"/>
        <end position="279"/>
    </location>
</feature>
<keyword evidence="10" id="KW-1185">Reference proteome</keyword>
<protein>
    <submittedName>
        <fullName evidence="9">AEC family transporter</fullName>
    </submittedName>
</protein>
<gene>
    <name evidence="9" type="ORF">HYG85_20720</name>
</gene>
<proteinExistence type="inferred from homology"/>
<evidence type="ECO:0000256" key="1">
    <source>
        <dbReference type="ARBA" id="ARBA00004651"/>
    </source>
</evidence>
<evidence type="ECO:0000256" key="3">
    <source>
        <dbReference type="ARBA" id="ARBA00022448"/>
    </source>
</evidence>
<evidence type="ECO:0000256" key="2">
    <source>
        <dbReference type="ARBA" id="ARBA00010145"/>
    </source>
</evidence>
<dbReference type="AlphaFoldDB" id="A0A8J8MDT5"/>
<keyword evidence="5 8" id="KW-0812">Transmembrane</keyword>
<dbReference type="InterPro" id="IPR038770">
    <property type="entry name" value="Na+/solute_symporter_sf"/>
</dbReference>
<comment type="subcellular location">
    <subcellularLocation>
        <location evidence="1">Cell membrane</location>
        <topology evidence="1">Multi-pass membrane protein</topology>
    </subcellularLocation>
</comment>
<dbReference type="Pfam" id="PF03547">
    <property type="entry name" value="Mem_trans"/>
    <property type="match status" value="1"/>
</dbReference>
<keyword evidence="3" id="KW-0813">Transport</keyword>
<feature type="transmembrane region" description="Helical" evidence="8">
    <location>
        <begin position="203"/>
        <end position="222"/>
    </location>
</feature>
<feature type="transmembrane region" description="Helical" evidence="8">
    <location>
        <begin position="176"/>
        <end position="197"/>
    </location>
</feature>
<dbReference type="Gene3D" id="1.20.1530.20">
    <property type="match status" value="1"/>
</dbReference>
<evidence type="ECO:0000256" key="6">
    <source>
        <dbReference type="ARBA" id="ARBA00022989"/>
    </source>
</evidence>
<dbReference type="Proteomes" id="UP000677305">
    <property type="component" value="Chromosome"/>
</dbReference>
<keyword evidence="6 8" id="KW-1133">Transmembrane helix</keyword>
<dbReference type="InterPro" id="IPR004776">
    <property type="entry name" value="Mem_transp_PIN-like"/>
</dbReference>
<evidence type="ECO:0000313" key="9">
    <source>
        <dbReference type="EMBL" id="QUH31214.1"/>
    </source>
</evidence>
<feature type="transmembrane region" description="Helical" evidence="8">
    <location>
        <begin position="132"/>
        <end position="155"/>
    </location>
</feature>
<evidence type="ECO:0000256" key="5">
    <source>
        <dbReference type="ARBA" id="ARBA00022692"/>
    </source>
</evidence>
<dbReference type="KEGG" id="vgu:HYG85_20720"/>
<evidence type="ECO:0000256" key="4">
    <source>
        <dbReference type="ARBA" id="ARBA00022475"/>
    </source>
</evidence>
<keyword evidence="7 8" id="KW-0472">Membrane</keyword>
<feature type="transmembrane region" description="Helical" evidence="8">
    <location>
        <begin position="229"/>
        <end position="254"/>
    </location>
</feature>